<dbReference type="InterPro" id="IPR029065">
    <property type="entry name" value="Enolase_C-like"/>
</dbReference>
<evidence type="ECO:0000256" key="1">
    <source>
        <dbReference type="ARBA" id="ARBA00001946"/>
    </source>
</evidence>
<dbReference type="InterPro" id="IPR013341">
    <property type="entry name" value="Mandelate_racemase_N_dom"/>
</dbReference>
<evidence type="ECO:0000313" key="6">
    <source>
        <dbReference type="Proteomes" id="UP000230790"/>
    </source>
</evidence>
<comment type="caution">
    <text evidence="5">The sequence shown here is derived from an EMBL/GenBank/DDBJ whole genome shotgun (WGS) entry which is preliminary data.</text>
</comment>
<evidence type="ECO:0000256" key="2">
    <source>
        <dbReference type="ARBA" id="ARBA00022723"/>
    </source>
</evidence>
<sequence>MHLVESLEAFRVVVPLPEPLFVWGRVITEREFVFARAQAGGQTGIGYGLGRVAGIVEIIERHLKPLVVGRPAHAIRPTWEAARRAMRMIGEGGAFARALSIVDLALWDLHTKLIGVPIWKLLGGEQREVPCIAIAGYYQPDNPVGKVRRDAEALAAAGYTGFKLPIGEDRDLDVQRVRAMREVVGKDALIGVDASGTFDSVKQALDVWRALKPFDIAFLEDPFPADRWSLAIALAQRGGMPVAFGESLSAPDAVQALGSPAGVDIVRPDVTHQMGLTGYLQAITPALESHKAIFPHYFPDLHAPLVAALGGAWVEESPAEADTVGFRLLRAEQPLIRSGMWCVNERPGFGIVWDEDALQRFRRP</sequence>
<dbReference type="Gene3D" id="3.30.390.10">
    <property type="entry name" value="Enolase-like, N-terminal domain"/>
    <property type="match status" value="1"/>
</dbReference>
<dbReference type="SFLD" id="SFLDS00001">
    <property type="entry name" value="Enolase"/>
    <property type="match status" value="1"/>
</dbReference>
<dbReference type="GO" id="GO:0000287">
    <property type="term" value="F:magnesium ion binding"/>
    <property type="evidence" value="ECO:0007669"/>
    <property type="project" value="TreeGrafter"/>
</dbReference>
<evidence type="ECO:0000313" key="5">
    <source>
        <dbReference type="EMBL" id="PJF48134.1"/>
    </source>
</evidence>
<evidence type="ECO:0000256" key="3">
    <source>
        <dbReference type="ARBA" id="ARBA00022842"/>
    </source>
</evidence>
<feature type="domain" description="Mandelate racemase/muconate lactonizing enzyme C-terminal" evidence="4">
    <location>
        <begin position="144"/>
        <end position="241"/>
    </location>
</feature>
<dbReference type="CDD" id="cd03316">
    <property type="entry name" value="MR_like"/>
    <property type="match status" value="1"/>
</dbReference>
<keyword evidence="2" id="KW-0479">Metal-binding</keyword>
<protein>
    <recommendedName>
        <fullName evidence="4">Mandelate racemase/muconate lactonizing enzyme C-terminal domain-containing protein</fullName>
    </recommendedName>
</protein>
<dbReference type="AlphaFoldDB" id="A0A2M8QEA7"/>
<reference evidence="5 6" key="1">
    <citation type="submission" date="2017-11" db="EMBL/GenBank/DDBJ databases">
        <title>Evolution of Phototrophy in the Chloroflexi Phylum Driven by Horizontal Gene Transfer.</title>
        <authorList>
            <person name="Ward L.M."/>
            <person name="Hemp J."/>
            <person name="Shih P.M."/>
            <person name="Mcglynn S.E."/>
            <person name="Fischer W."/>
        </authorList>
    </citation>
    <scope>NUCLEOTIDE SEQUENCE [LARGE SCALE GENOMIC DNA]</scope>
    <source>
        <strain evidence="5">JP3_7</strain>
    </source>
</reference>
<dbReference type="PANTHER" id="PTHR13794">
    <property type="entry name" value="ENOLASE SUPERFAMILY, MANDELATE RACEMASE"/>
    <property type="match status" value="1"/>
</dbReference>
<gene>
    <name evidence="5" type="ORF">CUN48_05050</name>
</gene>
<name>A0A2M8QEA7_9CHLR</name>
<dbReference type="SUPFAM" id="SSF51604">
    <property type="entry name" value="Enolase C-terminal domain-like"/>
    <property type="match status" value="1"/>
</dbReference>
<proteinExistence type="predicted"/>
<dbReference type="Gene3D" id="3.20.20.120">
    <property type="entry name" value="Enolase-like C-terminal domain"/>
    <property type="match status" value="1"/>
</dbReference>
<comment type="cofactor">
    <cofactor evidence="1">
        <name>Mg(2+)</name>
        <dbReference type="ChEBI" id="CHEBI:18420"/>
    </cofactor>
</comment>
<organism evidence="5 6">
    <name type="scientific">Candidatus Thermofonsia Clade 3 bacterium</name>
    <dbReference type="NCBI Taxonomy" id="2364212"/>
    <lineage>
        <taxon>Bacteria</taxon>
        <taxon>Bacillati</taxon>
        <taxon>Chloroflexota</taxon>
        <taxon>Candidatus Thermofontia</taxon>
        <taxon>Candidatus Thermofonsia Clade 3</taxon>
    </lineage>
</organism>
<dbReference type="Proteomes" id="UP000230790">
    <property type="component" value="Unassembled WGS sequence"/>
</dbReference>
<dbReference type="Pfam" id="PF13378">
    <property type="entry name" value="MR_MLE_C"/>
    <property type="match status" value="1"/>
</dbReference>
<dbReference type="GO" id="GO:0016836">
    <property type="term" value="F:hydro-lyase activity"/>
    <property type="evidence" value="ECO:0007669"/>
    <property type="project" value="TreeGrafter"/>
</dbReference>
<dbReference type="EMBL" id="PGTN01000023">
    <property type="protein sequence ID" value="PJF48134.1"/>
    <property type="molecule type" value="Genomic_DNA"/>
</dbReference>
<dbReference type="PANTHER" id="PTHR13794:SF58">
    <property type="entry name" value="MITOCHONDRIAL ENOLASE SUPERFAMILY MEMBER 1"/>
    <property type="match status" value="1"/>
</dbReference>
<dbReference type="InterPro" id="IPR036849">
    <property type="entry name" value="Enolase-like_C_sf"/>
</dbReference>
<keyword evidence="3" id="KW-0460">Magnesium</keyword>
<dbReference type="SMART" id="SM00922">
    <property type="entry name" value="MR_MLE"/>
    <property type="match status" value="1"/>
</dbReference>
<dbReference type="InterPro" id="IPR013342">
    <property type="entry name" value="Mandelate_racemase_C"/>
</dbReference>
<accession>A0A2M8QEA7</accession>
<dbReference type="SUPFAM" id="SSF54826">
    <property type="entry name" value="Enolase N-terminal domain-like"/>
    <property type="match status" value="1"/>
</dbReference>
<dbReference type="InterPro" id="IPR029017">
    <property type="entry name" value="Enolase-like_N"/>
</dbReference>
<dbReference type="GO" id="GO:0016052">
    <property type="term" value="P:carbohydrate catabolic process"/>
    <property type="evidence" value="ECO:0007669"/>
    <property type="project" value="TreeGrafter"/>
</dbReference>
<dbReference type="InterPro" id="IPR046945">
    <property type="entry name" value="RHMD-like"/>
</dbReference>
<evidence type="ECO:0000259" key="4">
    <source>
        <dbReference type="SMART" id="SM00922"/>
    </source>
</evidence>
<dbReference type="Pfam" id="PF02746">
    <property type="entry name" value="MR_MLE_N"/>
    <property type="match status" value="1"/>
</dbReference>